<sequence>MARTGMPWPDDGAIGACTGFAAETRIATMRGEVRAAALRPGDLVISARQGVPPVPIAWVGRRSIDIARHRRPALVAPVRISAGALAEGVPSRDLLLAPGHALRLAGRLVPAVLLVNGRSIVQEPGWRGVAYVQVELPAHGLLLAEGAAVESYIEEDDRRHFGDAGLRWRIDRMLAARGNGRYDAGACLPVLRDGPSLLPLRARLAARADAIAPTTREIA</sequence>
<evidence type="ECO:0000259" key="1">
    <source>
        <dbReference type="Pfam" id="PF13403"/>
    </source>
</evidence>
<dbReference type="Proteomes" id="UP000680815">
    <property type="component" value="Unassembled WGS sequence"/>
</dbReference>
<dbReference type="InterPro" id="IPR028992">
    <property type="entry name" value="Hedgehog/Intein_dom"/>
</dbReference>
<organism evidence="2 3">
    <name type="scientific">Roseomonas nitratireducens</name>
    <dbReference type="NCBI Taxonomy" id="2820810"/>
    <lineage>
        <taxon>Bacteria</taxon>
        <taxon>Pseudomonadati</taxon>
        <taxon>Pseudomonadota</taxon>
        <taxon>Alphaproteobacteria</taxon>
        <taxon>Acetobacterales</taxon>
        <taxon>Roseomonadaceae</taxon>
        <taxon>Roseomonas</taxon>
    </lineage>
</organism>
<feature type="domain" description="Hedgehog/Intein (Hint)" evidence="1">
    <location>
        <begin position="19"/>
        <end position="154"/>
    </location>
</feature>
<evidence type="ECO:0000313" key="2">
    <source>
        <dbReference type="EMBL" id="MBP0465772.1"/>
    </source>
</evidence>
<protein>
    <submittedName>
        <fullName evidence="2">Hint domain-containing protein</fullName>
    </submittedName>
</protein>
<proteinExistence type="predicted"/>
<gene>
    <name evidence="2" type="ORF">J5Y09_17725</name>
</gene>
<keyword evidence="3" id="KW-1185">Reference proteome</keyword>
<reference evidence="2 3" key="1">
    <citation type="submission" date="2021-03" db="EMBL/GenBank/DDBJ databases">
        <authorList>
            <person name="So Y."/>
        </authorList>
    </citation>
    <scope>NUCLEOTIDE SEQUENCE [LARGE SCALE GENOMIC DNA]</scope>
    <source>
        <strain evidence="2 3">PWR1</strain>
    </source>
</reference>
<dbReference type="EMBL" id="JAGIYZ010000018">
    <property type="protein sequence ID" value="MBP0465772.1"/>
    <property type="molecule type" value="Genomic_DNA"/>
</dbReference>
<comment type="caution">
    <text evidence="2">The sequence shown here is derived from an EMBL/GenBank/DDBJ whole genome shotgun (WGS) entry which is preliminary data.</text>
</comment>
<dbReference type="SUPFAM" id="SSF51294">
    <property type="entry name" value="Hedgehog/intein (Hint) domain"/>
    <property type="match status" value="1"/>
</dbReference>
<name>A0ABS4AWW2_9PROT</name>
<dbReference type="InterPro" id="IPR036844">
    <property type="entry name" value="Hint_dom_sf"/>
</dbReference>
<accession>A0ABS4AWW2</accession>
<dbReference type="RefSeq" id="WP_245217217.1">
    <property type="nucleotide sequence ID" value="NZ_JAGIYZ010000018.1"/>
</dbReference>
<evidence type="ECO:0000313" key="3">
    <source>
        <dbReference type="Proteomes" id="UP000680815"/>
    </source>
</evidence>
<dbReference type="Pfam" id="PF13403">
    <property type="entry name" value="Hint_2"/>
    <property type="match status" value="1"/>
</dbReference>